<keyword evidence="11" id="KW-0031">Aminopeptidase</keyword>
<feature type="domain" description="Peptidase M20 dimerisation" evidence="10">
    <location>
        <begin position="182"/>
        <end position="251"/>
    </location>
</feature>
<dbReference type="InterPro" id="IPR008007">
    <property type="entry name" value="Peptidase_M42"/>
</dbReference>
<evidence type="ECO:0000256" key="5">
    <source>
        <dbReference type="ARBA" id="ARBA00022833"/>
    </source>
</evidence>
<gene>
    <name evidence="11" type="ORF">EDD73_10586</name>
</gene>
<dbReference type="InterPro" id="IPR002933">
    <property type="entry name" value="Peptidase_M20"/>
</dbReference>
<dbReference type="GO" id="GO:0008237">
    <property type="term" value="F:metallopeptidase activity"/>
    <property type="evidence" value="ECO:0007669"/>
    <property type="project" value="UniProtKB-KW"/>
</dbReference>
<comment type="similarity">
    <text evidence="7">Belongs to the peptidase M42 family.</text>
</comment>
<evidence type="ECO:0000313" key="12">
    <source>
        <dbReference type="Proteomes" id="UP000294813"/>
    </source>
</evidence>
<organism evidence="11 12">
    <name type="scientific">Heliophilum fasciatum</name>
    <dbReference type="NCBI Taxonomy" id="35700"/>
    <lineage>
        <taxon>Bacteria</taxon>
        <taxon>Bacillati</taxon>
        <taxon>Bacillota</taxon>
        <taxon>Clostridia</taxon>
        <taxon>Eubacteriales</taxon>
        <taxon>Heliobacteriaceae</taxon>
        <taxon>Heliophilum</taxon>
    </lineage>
</organism>
<feature type="binding site" evidence="9">
    <location>
        <position position="106"/>
    </location>
    <ligand>
        <name>Zn(2+)</name>
        <dbReference type="ChEBI" id="CHEBI:29105"/>
        <label>2</label>
    </ligand>
</feature>
<dbReference type="NCBIfam" id="TIGR01883">
    <property type="entry name" value="PepT-like"/>
    <property type="match status" value="1"/>
</dbReference>
<dbReference type="EMBL" id="SLXT01000005">
    <property type="protein sequence ID" value="TCP67191.1"/>
    <property type="molecule type" value="Genomic_DNA"/>
</dbReference>
<keyword evidence="4" id="KW-0378">Hydrolase</keyword>
<evidence type="ECO:0000256" key="4">
    <source>
        <dbReference type="ARBA" id="ARBA00022801"/>
    </source>
</evidence>
<evidence type="ECO:0000256" key="6">
    <source>
        <dbReference type="ARBA" id="ARBA00023049"/>
    </source>
</evidence>
<keyword evidence="2" id="KW-0645">Protease</keyword>
<evidence type="ECO:0000256" key="7">
    <source>
        <dbReference type="PIRNR" id="PIRNR001123"/>
    </source>
</evidence>
<dbReference type="GO" id="GO:0006508">
    <property type="term" value="P:proteolysis"/>
    <property type="evidence" value="ECO:0007669"/>
    <property type="project" value="UniProtKB-KW"/>
</dbReference>
<dbReference type="InterPro" id="IPR010162">
    <property type="entry name" value="PepT-like"/>
</dbReference>
<evidence type="ECO:0000313" key="11">
    <source>
        <dbReference type="EMBL" id="TCP67191.1"/>
    </source>
</evidence>
<dbReference type="PANTHER" id="PTHR42994:SF2">
    <property type="entry name" value="PEPTIDASE"/>
    <property type="match status" value="1"/>
</dbReference>
<dbReference type="Gene3D" id="3.40.630.10">
    <property type="entry name" value="Zn peptidases"/>
    <property type="match status" value="1"/>
</dbReference>
<dbReference type="SUPFAM" id="SSF55031">
    <property type="entry name" value="Bacterial exopeptidase dimerisation domain"/>
    <property type="match status" value="1"/>
</dbReference>
<reference evidence="11 12" key="1">
    <citation type="submission" date="2019-03" db="EMBL/GenBank/DDBJ databases">
        <title>Genomic Encyclopedia of Type Strains, Phase IV (KMG-IV): sequencing the most valuable type-strain genomes for metagenomic binning, comparative biology and taxonomic classification.</title>
        <authorList>
            <person name="Goeker M."/>
        </authorList>
    </citation>
    <scope>NUCLEOTIDE SEQUENCE [LARGE SCALE GENOMIC DNA]</scope>
    <source>
        <strain evidence="11 12">DSM 11170</strain>
    </source>
</reference>
<comment type="caution">
    <text evidence="11">The sequence shown here is derived from an EMBL/GenBank/DDBJ whole genome shotgun (WGS) entry which is preliminary data.</text>
</comment>
<keyword evidence="5" id="KW-0862">Zinc</keyword>
<protein>
    <submittedName>
        <fullName evidence="11">Tripeptide aminopeptidase</fullName>
    </submittedName>
</protein>
<accession>A0A4R2S4B4</accession>
<evidence type="ECO:0000259" key="10">
    <source>
        <dbReference type="Pfam" id="PF07687"/>
    </source>
</evidence>
<comment type="cofactor">
    <cofactor evidence="1">
        <name>Zn(2+)</name>
        <dbReference type="ChEBI" id="CHEBI:29105"/>
    </cofactor>
</comment>
<dbReference type="RefSeq" id="WP_131918454.1">
    <property type="nucleotide sequence ID" value="NZ_JAOQNU010000005.1"/>
</dbReference>
<keyword evidence="3 9" id="KW-0479">Metal-binding</keyword>
<evidence type="ECO:0000256" key="2">
    <source>
        <dbReference type="ARBA" id="ARBA00022670"/>
    </source>
</evidence>
<dbReference type="Proteomes" id="UP000294813">
    <property type="component" value="Unassembled WGS sequence"/>
</dbReference>
<dbReference type="SUPFAM" id="SSF53187">
    <property type="entry name" value="Zn-dependent exopeptidases"/>
    <property type="match status" value="1"/>
</dbReference>
<keyword evidence="12" id="KW-1185">Reference proteome</keyword>
<sequence length="372" mass="39077">MINRERMIRDFVQLCAIPSPGGRERQVADVLTAMITALGLSVEEDDAGAKIPGDCGNLLVRIPGSGPGPTLLLSAHMDTVAVTGPVVPVVENEYIRSDGTTILGADDKAGIVAILEAVRVLQATGEPHPPLELLFTVQEEGGLKGAKAFQLERLQAKMGYVLDASGPAGTIIVSAPSQNNITATIQGRAAHAGIAPEEGISAIEVAAQAVQMMKLGRIDEWTTANLGKIQGGTATNIVPERVLIHGEARSRQQPRLDIQTAHMIDCFQQAAALRGAKADVQTTKVYAGFELTAQDPVVALAMKAAEELGVSPTLAALGGGSDANIFNEGGLPTATLGIGMQKVHTPEEFIRIDDLIINARYLLAIIRLAGRK</sequence>
<keyword evidence="6" id="KW-0482">Metalloprotease</keyword>
<dbReference type="AlphaFoldDB" id="A0A4R2S4B4"/>
<evidence type="ECO:0000256" key="8">
    <source>
        <dbReference type="PIRSR" id="PIRSR001123-1"/>
    </source>
</evidence>
<feature type="active site" description="Proton acceptor" evidence="8">
    <location>
        <position position="139"/>
    </location>
</feature>
<dbReference type="Pfam" id="PF07687">
    <property type="entry name" value="M20_dimer"/>
    <property type="match status" value="1"/>
</dbReference>
<feature type="binding site" evidence="9">
    <location>
        <position position="163"/>
    </location>
    <ligand>
        <name>Zn(2+)</name>
        <dbReference type="ChEBI" id="CHEBI:29105"/>
        <label>1</label>
    </ligand>
</feature>
<dbReference type="InterPro" id="IPR036264">
    <property type="entry name" value="Bact_exopeptidase_dim_dom"/>
</dbReference>
<name>A0A4R2S4B4_9FIRM</name>
<dbReference type="InterPro" id="IPR001261">
    <property type="entry name" value="ArgE/DapE_CS"/>
</dbReference>
<dbReference type="PANTHER" id="PTHR42994">
    <property type="entry name" value="PEPTIDASE T"/>
    <property type="match status" value="1"/>
</dbReference>
<dbReference type="PROSITE" id="PS00758">
    <property type="entry name" value="ARGE_DAPE_CPG2_1"/>
    <property type="match status" value="1"/>
</dbReference>
<feature type="binding site" evidence="9">
    <location>
        <position position="140"/>
    </location>
    <ligand>
        <name>Zn(2+)</name>
        <dbReference type="ChEBI" id="CHEBI:29105"/>
        <label>2</label>
    </ligand>
</feature>
<dbReference type="PIRSF" id="PIRSF001123">
    <property type="entry name" value="PepA_GA"/>
    <property type="match status" value="1"/>
</dbReference>
<dbReference type="Pfam" id="PF01546">
    <property type="entry name" value="Peptidase_M20"/>
    <property type="match status" value="1"/>
</dbReference>
<proteinExistence type="inferred from homology"/>
<evidence type="ECO:0000256" key="9">
    <source>
        <dbReference type="PIRSR" id="PIRSR001123-2"/>
    </source>
</evidence>
<comment type="cofactor">
    <cofactor evidence="9">
        <name>a divalent metal cation</name>
        <dbReference type="ChEBI" id="CHEBI:60240"/>
    </cofactor>
    <text evidence="9">Binds 2 divalent metal cations per subunit.</text>
</comment>
<feature type="binding site" evidence="9">
    <location>
        <position position="106"/>
    </location>
    <ligand>
        <name>Zn(2+)</name>
        <dbReference type="ChEBI" id="CHEBI:29105"/>
        <label>1</label>
    </ligand>
</feature>
<dbReference type="GO" id="GO:0004177">
    <property type="term" value="F:aminopeptidase activity"/>
    <property type="evidence" value="ECO:0007669"/>
    <property type="project" value="UniProtKB-UniRule"/>
</dbReference>
<dbReference type="OrthoDB" id="9773892at2"/>
<evidence type="ECO:0000256" key="3">
    <source>
        <dbReference type="ARBA" id="ARBA00022723"/>
    </source>
</evidence>
<dbReference type="Gene3D" id="3.30.70.360">
    <property type="match status" value="1"/>
</dbReference>
<evidence type="ECO:0000256" key="1">
    <source>
        <dbReference type="ARBA" id="ARBA00001947"/>
    </source>
</evidence>
<dbReference type="GO" id="GO:0046872">
    <property type="term" value="F:metal ion binding"/>
    <property type="evidence" value="ECO:0007669"/>
    <property type="project" value="UniProtKB-UniRule"/>
</dbReference>
<dbReference type="InterPro" id="IPR011650">
    <property type="entry name" value="Peptidase_M20_dimer"/>
</dbReference>